<protein>
    <submittedName>
        <fullName evidence="2">Uncharacterized protein</fullName>
    </submittedName>
</protein>
<keyword evidence="3" id="KW-1185">Reference proteome</keyword>
<dbReference type="RefSeq" id="WP_169250205.1">
    <property type="nucleotide sequence ID" value="NZ_SPMZ01000070.1"/>
</dbReference>
<organism evidence="2 3">
    <name type="scientific">Candidatus Competibacter phosphatis</name>
    <dbReference type="NCBI Taxonomy" id="221280"/>
    <lineage>
        <taxon>Bacteria</taxon>
        <taxon>Pseudomonadati</taxon>
        <taxon>Pseudomonadota</taxon>
        <taxon>Gammaproteobacteria</taxon>
        <taxon>Candidatus Competibacteraceae</taxon>
        <taxon>Candidatus Competibacter</taxon>
    </lineage>
</organism>
<proteinExistence type="predicted"/>
<dbReference type="Proteomes" id="UP000760480">
    <property type="component" value="Unassembled WGS sequence"/>
</dbReference>
<gene>
    <name evidence="2" type="ORF">E4P82_18100</name>
</gene>
<evidence type="ECO:0000256" key="1">
    <source>
        <dbReference type="SAM" id="MobiDB-lite"/>
    </source>
</evidence>
<evidence type="ECO:0000313" key="3">
    <source>
        <dbReference type="Proteomes" id="UP000760480"/>
    </source>
</evidence>
<sequence length="108" mass="11908">MSSIAAQAWGNPHDSMPIDSSKRHTRCGLGIDFAGFRYAGYVECFGQIAPKVPVVAAADFRSRASEYGIKLDHSHTFFMSRDPAFNLPANQLGHHSQVNRSMVDNQVI</sequence>
<evidence type="ECO:0000313" key="2">
    <source>
        <dbReference type="EMBL" id="NMQ20933.1"/>
    </source>
</evidence>
<reference evidence="2 3" key="1">
    <citation type="submission" date="2019-03" db="EMBL/GenBank/DDBJ databases">
        <title>Metabolic reconstructions from genomes of highly enriched 'Candidatus Accumulibacter' and 'Candidatus Competibacter' bioreactor populations.</title>
        <authorList>
            <person name="Annavajhala M.K."/>
            <person name="Welles L."/>
            <person name="Abbas B."/>
            <person name="Sorokin D."/>
            <person name="Park H."/>
            <person name="Van Loosdrecht M."/>
            <person name="Chandran K."/>
        </authorList>
    </citation>
    <scope>NUCLEOTIDE SEQUENCE [LARGE SCALE GENOMIC DNA]</scope>
    <source>
        <strain evidence="2 3">SBR_G</strain>
    </source>
</reference>
<dbReference type="EMBL" id="SPMZ01000070">
    <property type="protein sequence ID" value="NMQ20933.1"/>
    <property type="molecule type" value="Genomic_DNA"/>
</dbReference>
<accession>A0ABX1TNE1</accession>
<feature type="region of interest" description="Disordered" evidence="1">
    <location>
        <begin position="1"/>
        <end position="21"/>
    </location>
</feature>
<comment type="caution">
    <text evidence="2">The sequence shown here is derived from an EMBL/GenBank/DDBJ whole genome shotgun (WGS) entry which is preliminary data.</text>
</comment>
<name>A0ABX1TNE1_9GAMM</name>